<dbReference type="Pfam" id="PF00392">
    <property type="entry name" value="GntR"/>
    <property type="match status" value="1"/>
</dbReference>
<evidence type="ECO:0000256" key="3">
    <source>
        <dbReference type="ARBA" id="ARBA00023163"/>
    </source>
</evidence>
<sequence length="238" mass="25903">MHQGGSVANPSVARVGRDAISETLGREIVDGAHEAGAVFTLESLQQRFGVSRTVARDSVKVLESHGLLYSKRRIGLVVTAAEHWDVMSPAVISWRLASAAAREAFIELTQLRIAVETEAAALAATGRTEVQAHQMLDLAATMRRLGESERLSEFIQADIAFHRLMLRAGGNSMFAALAEVVAEVLTGRTKHGLMPTRPMPEALDAHDGVARAIADKDPREARRYMEILVDEVRSALEE</sequence>
<evidence type="ECO:0000313" key="5">
    <source>
        <dbReference type="EMBL" id="KUG57916.1"/>
    </source>
</evidence>
<gene>
    <name evidence="5" type="ORF">AVL63_05225</name>
</gene>
<dbReference type="Proteomes" id="UP000054023">
    <property type="component" value="Unassembled WGS sequence"/>
</dbReference>
<reference evidence="6" key="1">
    <citation type="submission" date="2015-12" db="EMBL/GenBank/DDBJ databases">
        <authorList>
            <person name="Nair G.R."/>
            <person name="Kaur G."/>
            <person name="Mayilraj S."/>
        </authorList>
    </citation>
    <scope>NUCLEOTIDE SEQUENCE [LARGE SCALE GENOMIC DNA]</scope>
    <source>
        <strain evidence="6">CD08_7</strain>
    </source>
</reference>
<dbReference type="GO" id="GO:0003677">
    <property type="term" value="F:DNA binding"/>
    <property type="evidence" value="ECO:0007669"/>
    <property type="project" value="UniProtKB-KW"/>
</dbReference>
<dbReference type="PANTHER" id="PTHR43537">
    <property type="entry name" value="TRANSCRIPTIONAL REGULATOR, GNTR FAMILY"/>
    <property type="match status" value="1"/>
</dbReference>
<dbReference type="GO" id="GO:0003700">
    <property type="term" value="F:DNA-binding transcription factor activity"/>
    <property type="evidence" value="ECO:0007669"/>
    <property type="project" value="InterPro"/>
</dbReference>
<evidence type="ECO:0000256" key="2">
    <source>
        <dbReference type="ARBA" id="ARBA00023125"/>
    </source>
</evidence>
<dbReference type="SMART" id="SM00895">
    <property type="entry name" value="FCD"/>
    <property type="match status" value="1"/>
</dbReference>
<dbReference type="PANTHER" id="PTHR43537:SF44">
    <property type="entry name" value="GNTR FAMILY REGULATORY PROTEIN"/>
    <property type="match status" value="1"/>
</dbReference>
<dbReference type="STRING" id="317018.AVL63_05225"/>
<dbReference type="Gene3D" id="1.10.10.10">
    <property type="entry name" value="Winged helix-like DNA-binding domain superfamily/Winged helix DNA-binding domain"/>
    <property type="match status" value="1"/>
</dbReference>
<dbReference type="EMBL" id="LQBM01000004">
    <property type="protein sequence ID" value="KUG57916.1"/>
    <property type="molecule type" value="Genomic_DNA"/>
</dbReference>
<evidence type="ECO:0000259" key="4">
    <source>
        <dbReference type="PROSITE" id="PS50949"/>
    </source>
</evidence>
<keyword evidence="1" id="KW-0805">Transcription regulation</keyword>
<proteinExistence type="predicted"/>
<protein>
    <recommendedName>
        <fullName evidence="4">HTH gntR-type domain-containing protein</fullName>
    </recommendedName>
</protein>
<dbReference type="Gene3D" id="1.20.120.530">
    <property type="entry name" value="GntR ligand-binding domain-like"/>
    <property type="match status" value="1"/>
</dbReference>
<dbReference type="InterPro" id="IPR008920">
    <property type="entry name" value="TF_FadR/GntR_C"/>
</dbReference>
<dbReference type="SUPFAM" id="SSF46785">
    <property type="entry name" value="Winged helix' DNA-binding domain"/>
    <property type="match status" value="1"/>
</dbReference>
<dbReference type="InterPro" id="IPR036388">
    <property type="entry name" value="WH-like_DNA-bd_sf"/>
</dbReference>
<organism evidence="5 6">
    <name type="scientific">Nesterenkonia jeotgali</name>
    <dbReference type="NCBI Taxonomy" id="317018"/>
    <lineage>
        <taxon>Bacteria</taxon>
        <taxon>Bacillati</taxon>
        <taxon>Actinomycetota</taxon>
        <taxon>Actinomycetes</taxon>
        <taxon>Micrococcales</taxon>
        <taxon>Micrococcaceae</taxon>
        <taxon>Nesterenkonia</taxon>
    </lineage>
</organism>
<dbReference type="InterPro" id="IPR011711">
    <property type="entry name" value="GntR_C"/>
</dbReference>
<accession>A0A0W8IDA1</accession>
<dbReference type="InterPro" id="IPR000524">
    <property type="entry name" value="Tscrpt_reg_HTH_GntR"/>
</dbReference>
<keyword evidence="6" id="KW-1185">Reference proteome</keyword>
<dbReference type="InterPro" id="IPR036390">
    <property type="entry name" value="WH_DNA-bd_sf"/>
</dbReference>
<evidence type="ECO:0000313" key="6">
    <source>
        <dbReference type="Proteomes" id="UP000054023"/>
    </source>
</evidence>
<dbReference type="Pfam" id="PF07729">
    <property type="entry name" value="FCD"/>
    <property type="match status" value="1"/>
</dbReference>
<evidence type="ECO:0000256" key="1">
    <source>
        <dbReference type="ARBA" id="ARBA00023015"/>
    </source>
</evidence>
<dbReference type="AlphaFoldDB" id="A0A0W8IDA1"/>
<dbReference type="SUPFAM" id="SSF48008">
    <property type="entry name" value="GntR ligand-binding domain-like"/>
    <property type="match status" value="1"/>
</dbReference>
<dbReference type="PROSITE" id="PS50949">
    <property type="entry name" value="HTH_GNTR"/>
    <property type="match status" value="1"/>
</dbReference>
<dbReference type="OrthoDB" id="4164516at2"/>
<name>A0A0W8IDA1_9MICC</name>
<keyword evidence="3" id="KW-0804">Transcription</keyword>
<comment type="caution">
    <text evidence="5">The sequence shown here is derived from an EMBL/GenBank/DDBJ whole genome shotgun (WGS) entry which is preliminary data.</text>
</comment>
<feature type="domain" description="HTH gntR-type" evidence="4">
    <location>
        <begin position="14"/>
        <end position="81"/>
    </location>
</feature>
<keyword evidence="2" id="KW-0238">DNA-binding</keyword>